<dbReference type="Pfam" id="PF00005">
    <property type="entry name" value="ABC_tran"/>
    <property type="match status" value="1"/>
</dbReference>
<dbReference type="InterPro" id="IPR050173">
    <property type="entry name" value="ABC_transporter_C-like"/>
</dbReference>
<keyword evidence="1" id="KW-0547">Nucleotide-binding</keyword>
<organism evidence="5 6">
    <name type="scientific">Adineta ricciae</name>
    <name type="common">Rotifer</name>
    <dbReference type="NCBI Taxonomy" id="249248"/>
    <lineage>
        <taxon>Eukaryota</taxon>
        <taxon>Metazoa</taxon>
        <taxon>Spiralia</taxon>
        <taxon>Gnathifera</taxon>
        <taxon>Rotifera</taxon>
        <taxon>Eurotatoria</taxon>
        <taxon>Bdelloidea</taxon>
        <taxon>Adinetida</taxon>
        <taxon>Adinetidae</taxon>
        <taxon>Adineta</taxon>
    </lineage>
</organism>
<reference evidence="5" key="1">
    <citation type="submission" date="2021-02" db="EMBL/GenBank/DDBJ databases">
        <authorList>
            <person name="Nowell W R."/>
        </authorList>
    </citation>
    <scope>NUCLEOTIDE SEQUENCE</scope>
</reference>
<evidence type="ECO:0000256" key="3">
    <source>
        <dbReference type="SAM" id="MobiDB-lite"/>
    </source>
</evidence>
<gene>
    <name evidence="5" type="ORF">XAT740_LOCUS64193</name>
</gene>
<dbReference type="SUPFAM" id="SSF52540">
    <property type="entry name" value="P-loop containing nucleoside triphosphate hydrolases"/>
    <property type="match status" value="1"/>
</dbReference>
<evidence type="ECO:0000256" key="2">
    <source>
        <dbReference type="ARBA" id="ARBA00022840"/>
    </source>
</evidence>
<feature type="region of interest" description="Disordered" evidence="3">
    <location>
        <begin position="1"/>
        <end position="21"/>
    </location>
</feature>
<keyword evidence="6" id="KW-1185">Reference proteome</keyword>
<keyword evidence="2" id="KW-0067">ATP-binding</keyword>
<sequence>LPPEEDNGGGEGLIQPPSDWPSCGSIEFRNYTLRYRPELEPVLNNLNLIIERNEKIGIIGRTGAGKSSVFQGIFRLVKRSAVNGEILIDGIDISRVKLDRLRSHLSIIPQIPVLFSGTLRYNLDPF</sequence>
<comment type="caution">
    <text evidence="5">The sequence shown here is derived from an EMBL/GenBank/DDBJ whole genome shotgun (WGS) entry which is preliminary data.</text>
</comment>
<protein>
    <recommendedName>
        <fullName evidence="4">ABC transporter domain-containing protein</fullName>
    </recommendedName>
</protein>
<feature type="domain" description="ABC transporter" evidence="4">
    <location>
        <begin position="43"/>
        <end position="118"/>
    </location>
</feature>
<evidence type="ECO:0000256" key="1">
    <source>
        <dbReference type="ARBA" id="ARBA00022741"/>
    </source>
</evidence>
<feature type="non-terminal residue" evidence="5">
    <location>
        <position position="126"/>
    </location>
</feature>
<proteinExistence type="predicted"/>
<dbReference type="GO" id="GO:0016887">
    <property type="term" value="F:ATP hydrolysis activity"/>
    <property type="evidence" value="ECO:0007669"/>
    <property type="project" value="InterPro"/>
</dbReference>
<dbReference type="GO" id="GO:0005524">
    <property type="term" value="F:ATP binding"/>
    <property type="evidence" value="ECO:0007669"/>
    <property type="project" value="UniProtKB-KW"/>
</dbReference>
<dbReference type="InterPro" id="IPR003439">
    <property type="entry name" value="ABC_transporter-like_ATP-bd"/>
</dbReference>
<dbReference type="AlphaFoldDB" id="A0A816HTH1"/>
<dbReference type="GO" id="GO:0042626">
    <property type="term" value="F:ATPase-coupled transmembrane transporter activity"/>
    <property type="evidence" value="ECO:0007669"/>
    <property type="project" value="TreeGrafter"/>
</dbReference>
<evidence type="ECO:0000313" key="5">
    <source>
        <dbReference type="EMBL" id="CAF1691439.1"/>
    </source>
</evidence>
<evidence type="ECO:0000313" key="6">
    <source>
        <dbReference type="Proteomes" id="UP000663828"/>
    </source>
</evidence>
<dbReference type="Gene3D" id="3.40.50.300">
    <property type="entry name" value="P-loop containing nucleotide triphosphate hydrolases"/>
    <property type="match status" value="1"/>
</dbReference>
<dbReference type="GO" id="GO:0016020">
    <property type="term" value="C:membrane"/>
    <property type="evidence" value="ECO:0007669"/>
    <property type="project" value="TreeGrafter"/>
</dbReference>
<name>A0A816HTH1_ADIRI</name>
<feature type="non-terminal residue" evidence="5">
    <location>
        <position position="1"/>
    </location>
</feature>
<evidence type="ECO:0000259" key="4">
    <source>
        <dbReference type="Pfam" id="PF00005"/>
    </source>
</evidence>
<dbReference type="Proteomes" id="UP000663828">
    <property type="component" value="Unassembled WGS sequence"/>
</dbReference>
<dbReference type="EMBL" id="CAJNOR010021611">
    <property type="protein sequence ID" value="CAF1691439.1"/>
    <property type="molecule type" value="Genomic_DNA"/>
</dbReference>
<accession>A0A816HTH1</accession>
<dbReference type="PANTHER" id="PTHR24223">
    <property type="entry name" value="ATP-BINDING CASSETTE SUB-FAMILY C"/>
    <property type="match status" value="1"/>
</dbReference>
<dbReference type="InterPro" id="IPR027417">
    <property type="entry name" value="P-loop_NTPase"/>
</dbReference>